<dbReference type="InterPro" id="IPR053185">
    <property type="entry name" value="SET_domain_protein"/>
</dbReference>
<protein>
    <recommendedName>
        <fullName evidence="1">SET domain-containing protein</fullName>
    </recommendedName>
</protein>
<evidence type="ECO:0000313" key="3">
    <source>
        <dbReference type="Proteomes" id="UP000016930"/>
    </source>
</evidence>
<evidence type="ECO:0000259" key="1">
    <source>
        <dbReference type="PROSITE" id="PS50280"/>
    </source>
</evidence>
<dbReference type="OrthoDB" id="5945798at2759"/>
<sequence length="265" mass="29668">MVWEDVLKVPIERMSAEDQNAFRSLANSHLHDGSPPLPGITRTNGFSACEAIGQVFELDDDNIEHRFTAVEKVLSRINHSCMPNATVVMEPHSRSLQLIAIRSIEPGEEITVAYCDMLDNHVERQRQLAPYGIVCDYPACANPEKSDKRRHRIRALSEYLSEEKFDEWIANPYLPEDYLTKPTEGLRDLVFAEGVQKLAKTATAMGLIKTVLRLVDAYHMTLMVGFGVTSPELALKTVDLAILHLKHPARGQGGASSHNTQKRHS</sequence>
<dbReference type="Gene3D" id="2.170.270.10">
    <property type="entry name" value="SET domain"/>
    <property type="match status" value="1"/>
</dbReference>
<feature type="domain" description="SET" evidence="1">
    <location>
        <begin position="1"/>
        <end position="115"/>
    </location>
</feature>
<keyword evidence="3" id="KW-1185">Reference proteome</keyword>
<dbReference type="PANTHER" id="PTHR47332:SF4">
    <property type="entry name" value="SET DOMAIN-CONTAINING PROTEIN 5"/>
    <property type="match status" value="1"/>
</dbReference>
<dbReference type="HOGENOM" id="CLU_1049726_0_0_1"/>
<reference evidence="2 3" key="1">
    <citation type="journal article" date="2012" name="Proc. Natl. Acad. Sci. U.S.A.">
        <title>Comparative genomics of Ceriporiopsis subvermispora and Phanerochaete chrysosporium provide insight into selective ligninolysis.</title>
        <authorList>
            <person name="Fernandez-Fueyo E."/>
            <person name="Ruiz-Duenas F.J."/>
            <person name="Ferreira P."/>
            <person name="Floudas D."/>
            <person name="Hibbett D.S."/>
            <person name="Canessa P."/>
            <person name="Larrondo L.F."/>
            <person name="James T.Y."/>
            <person name="Seelenfreund D."/>
            <person name="Lobos S."/>
            <person name="Polanco R."/>
            <person name="Tello M."/>
            <person name="Honda Y."/>
            <person name="Watanabe T."/>
            <person name="Watanabe T."/>
            <person name="Ryu J.S."/>
            <person name="Kubicek C.P."/>
            <person name="Schmoll M."/>
            <person name="Gaskell J."/>
            <person name="Hammel K.E."/>
            <person name="St John F.J."/>
            <person name="Vanden Wymelenberg A."/>
            <person name="Sabat G."/>
            <person name="Splinter BonDurant S."/>
            <person name="Syed K."/>
            <person name="Yadav J.S."/>
            <person name="Doddapaneni H."/>
            <person name="Subramanian V."/>
            <person name="Lavin J.L."/>
            <person name="Oguiza J.A."/>
            <person name="Perez G."/>
            <person name="Pisabarro A.G."/>
            <person name="Ramirez L."/>
            <person name="Santoyo F."/>
            <person name="Master E."/>
            <person name="Coutinho P.M."/>
            <person name="Henrissat B."/>
            <person name="Lombard V."/>
            <person name="Magnuson J.K."/>
            <person name="Kuees U."/>
            <person name="Hori C."/>
            <person name="Igarashi K."/>
            <person name="Samejima M."/>
            <person name="Held B.W."/>
            <person name="Barry K.W."/>
            <person name="LaButti K.M."/>
            <person name="Lapidus A."/>
            <person name="Lindquist E.A."/>
            <person name="Lucas S.M."/>
            <person name="Riley R."/>
            <person name="Salamov A.A."/>
            <person name="Hoffmeister D."/>
            <person name="Schwenk D."/>
            <person name="Hadar Y."/>
            <person name="Yarden O."/>
            <person name="de Vries R.P."/>
            <person name="Wiebenga A."/>
            <person name="Stenlid J."/>
            <person name="Eastwood D."/>
            <person name="Grigoriev I.V."/>
            <person name="Berka R.M."/>
            <person name="Blanchette R.A."/>
            <person name="Kersten P."/>
            <person name="Martinez A.T."/>
            <person name="Vicuna R."/>
            <person name="Cullen D."/>
        </authorList>
    </citation>
    <scope>NUCLEOTIDE SEQUENCE [LARGE SCALE GENOMIC DNA]</scope>
    <source>
        <strain evidence="2 3">B</strain>
    </source>
</reference>
<dbReference type="Pfam" id="PF00856">
    <property type="entry name" value="SET"/>
    <property type="match status" value="1"/>
</dbReference>
<gene>
    <name evidence="2" type="ORF">CERSUDRAFT_99066</name>
</gene>
<dbReference type="CDD" id="cd20071">
    <property type="entry name" value="SET_SMYD"/>
    <property type="match status" value="1"/>
</dbReference>
<dbReference type="Proteomes" id="UP000016930">
    <property type="component" value="Unassembled WGS sequence"/>
</dbReference>
<dbReference type="SUPFAM" id="SSF82199">
    <property type="entry name" value="SET domain"/>
    <property type="match status" value="1"/>
</dbReference>
<dbReference type="AlphaFoldDB" id="M2PAW8"/>
<dbReference type="EMBL" id="KB445809">
    <property type="protein sequence ID" value="EMD32689.1"/>
    <property type="molecule type" value="Genomic_DNA"/>
</dbReference>
<dbReference type="PROSITE" id="PS50280">
    <property type="entry name" value="SET"/>
    <property type="match status" value="1"/>
</dbReference>
<dbReference type="STRING" id="914234.M2PAW8"/>
<dbReference type="PANTHER" id="PTHR47332">
    <property type="entry name" value="SET DOMAIN-CONTAINING PROTEIN 5"/>
    <property type="match status" value="1"/>
</dbReference>
<proteinExistence type="predicted"/>
<dbReference type="InterPro" id="IPR001214">
    <property type="entry name" value="SET_dom"/>
</dbReference>
<evidence type="ECO:0000313" key="2">
    <source>
        <dbReference type="EMBL" id="EMD32689.1"/>
    </source>
</evidence>
<organism evidence="2 3">
    <name type="scientific">Ceriporiopsis subvermispora (strain B)</name>
    <name type="common">White-rot fungus</name>
    <name type="synonym">Gelatoporia subvermispora</name>
    <dbReference type="NCBI Taxonomy" id="914234"/>
    <lineage>
        <taxon>Eukaryota</taxon>
        <taxon>Fungi</taxon>
        <taxon>Dikarya</taxon>
        <taxon>Basidiomycota</taxon>
        <taxon>Agaricomycotina</taxon>
        <taxon>Agaricomycetes</taxon>
        <taxon>Polyporales</taxon>
        <taxon>Gelatoporiaceae</taxon>
        <taxon>Gelatoporia</taxon>
    </lineage>
</organism>
<name>M2PAW8_CERS8</name>
<accession>M2PAW8</accession>
<dbReference type="InterPro" id="IPR046341">
    <property type="entry name" value="SET_dom_sf"/>
</dbReference>